<evidence type="ECO:0000313" key="1">
    <source>
        <dbReference type="EMBL" id="KAL3519482.1"/>
    </source>
</evidence>
<dbReference type="Proteomes" id="UP001630127">
    <property type="component" value="Unassembled WGS sequence"/>
</dbReference>
<sequence length="137" mass="15054">MIQNIKGKQSSVVKAYTMKEMLEYALILTDLKEIDTSSDLCIIATSDMKEEEQMFTPTTKLVLESIAESTAIVETKMTPTAKAKRGLSFTDVDIDSLSERIEIEVVTELPSVSKKDSITATITKASPSKKTCGKVKL</sequence>
<dbReference type="AlphaFoldDB" id="A0ABD2ZMW5"/>
<reference evidence="1 2" key="1">
    <citation type="submission" date="2024-11" db="EMBL/GenBank/DDBJ databases">
        <title>A near-complete genome assembly of Cinchona calisaya.</title>
        <authorList>
            <person name="Lian D.C."/>
            <person name="Zhao X.W."/>
            <person name="Wei L."/>
        </authorList>
    </citation>
    <scope>NUCLEOTIDE SEQUENCE [LARGE SCALE GENOMIC DNA]</scope>
    <source>
        <tissue evidence="1">Nenye</tissue>
    </source>
</reference>
<gene>
    <name evidence="1" type="ORF">ACH5RR_017631</name>
</gene>
<keyword evidence="2" id="KW-1185">Reference proteome</keyword>
<name>A0ABD2ZMW5_9GENT</name>
<proteinExistence type="predicted"/>
<comment type="caution">
    <text evidence="1">The sequence shown here is derived from an EMBL/GenBank/DDBJ whole genome shotgun (WGS) entry which is preliminary data.</text>
</comment>
<dbReference type="EMBL" id="JBJUIK010000008">
    <property type="protein sequence ID" value="KAL3519482.1"/>
    <property type="molecule type" value="Genomic_DNA"/>
</dbReference>
<accession>A0ABD2ZMW5</accession>
<evidence type="ECO:0000313" key="2">
    <source>
        <dbReference type="Proteomes" id="UP001630127"/>
    </source>
</evidence>
<protein>
    <submittedName>
        <fullName evidence="1">Uncharacterized protein</fullName>
    </submittedName>
</protein>
<organism evidence="1 2">
    <name type="scientific">Cinchona calisaya</name>
    <dbReference type="NCBI Taxonomy" id="153742"/>
    <lineage>
        <taxon>Eukaryota</taxon>
        <taxon>Viridiplantae</taxon>
        <taxon>Streptophyta</taxon>
        <taxon>Embryophyta</taxon>
        <taxon>Tracheophyta</taxon>
        <taxon>Spermatophyta</taxon>
        <taxon>Magnoliopsida</taxon>
        <taxon>eudicotyledons</taxon>
        <taxon>Gunneridae</taxon>
        <taxon>Pentapetalae</taxon>
        <taxon>asterids</taxon>
        <taxon>lamiids</taxon>
        <taxon>Gentianales</taxon>
        <taxon>Rubiaceae</taxon>
        <taxon>Cinchonoideae</taxon>
        <taxon>Cinchoneae</taxon>
        <taxon>Cinchona</taxon>
    </lineage>
</organism>